<evidence type="ECO:0000256" key="10">
    <source>
        <dbReference type="ARBA" id="ARBA00023231"/>
    </source>
</evidence>
<keyword evidence="6" id="KW-0677">Repeat</keyword>
<dbReference type="Gene3D" id="3.30.70.20">
    <property type="match status" value="1"/>
</dbReference>
<keyword evidence="10" id="KW-0535">Nitrogen fixation</keyword>
<dbReference type="InterPro" id="IPR014283">
    <property type="entry name" value="FdIII_4_nif"/>
</dbReference>
<dbReference type="InterPro" id="IPR017900">
    <property type="entry name" value="4Fe4S_Fe_S_CS"/>
</dbReference>
<dbReference type="SUPFAM" id="SSF46548">
    <property type="entry name" value="alpha-helical ferredoxin"/>
    <property type="match status" value="1"/>
</dbReference>
<dbReference type="RefSeq" id="WP_413276608.1">
    <property type="nucleotide sequence ID" value="NZ_JBHFNT010000054.1"/>
</dbReference>
<keyword evidence="14" id="KW-1185">Reference proteome</keyword>
<sequence length="98" mass="10762">MAVLTATTFGGKTWTPNFLQAIKIETCLGCGRCFKACGRGVMELKPVNEHGEFIEDEDEEESLRKVMTIANAENCIGCEACSRVCPKNCHVHSPLDLN</sequence>
<comment type="caution">
    <text evidence="13">The sequence shown here is derived from an EMBL/GenBank/DDBJ whole genome shotgun (WGS) entry which is preliminary data.</text>
</comment>
<accession>A0ABV4WHL0</accession>
<feature type="domain" description="4Fe-4S ferredoxin-type" evidence="12">
    <location>
        <begin position="65"/>
        <end position="95"/>
    </location>
</feature>
<organism evidence="13 14">
    <name type="scientific">Floridaenema evergladense BLCC-F167</name>
    <dbReference type="NCBI Taxonomy" id="3153639"/>
    <lineage>
        <taxon>Bacteria</taxon>
        <taxon>Bacillati</taxon>
        <taxon>Cyanobacteriota</taxon>
        <taxon>Cyanophyceae</taxon>
        <taxon>Oscillatoriophycideae</taxon>
        <taxon>Aerosakkonematales</taxon>
        <taxon>Aerosakkonemataceae</taxon>
        <taxon>Floridanema</taxon>
        <taxon>Floridanema evergladense</taxon>
    </lineage>
</organism>
<evidence type="ECO:0000256" key="3">
    <source>
        <dbReference type="ARBA" id="ARBA00022448"/>
    </source>
</evidence>
<keyword evidence="7" id="KW-0249">Electron transport</keyword>
<dbReference type="InterPro" id="IPR050572">
    <property type="entry name" value="Fe-S_Ferredoxin"/>
</dbReference>
<gene>
    <name evidence="13" type="primary">fdxB</name>
    <name evidence="13" type="ORF">ACE1CA_06500</name>
</gene>
<name>A0ABV4WHL0_9CYAN</name>
<evidence type="ECO:0000259" key="12">
    <source>
        <dbReference type="PROSITE" id="PS51379"/>
    </source>
</evidence>
<dbReference type="PROSITE" id="PS00198">
    <property type="entry name" value="4FE4S_FER_1"/>
    <property type="match status" value="1"/>
</dbReference>
<evidence type="ECO:0000256" key="6">
    <source>
        <dbReference type="ARBA" id="ARBA00022737"/>
    </source>
</evidence>
<comment type="cofactor">
    <cofactor evidence="1">
        <name>[4Fe-4S] cluster</name>
        <dbReference type="ChEBI" id="CHEBI:49883"/>
    </cofactor>
</comment>
<evidence type="ECO:0000313" key="14">
    <source>
        <dbReference type="Proteomes" id="UP001576780"/>
    </source>
</evidence>
<evidence type="ECO:0000256" key="5">
    <source>
        <dbReference type="ARBA" id="ARBA00022723"/>
    </source>
</evidence>
<dbReference type="EMBL" id="JBHFNT010000054">
    <property type="protein sequence ID" value="MFB2834168.1"/>
    <property type="molecule type" value="Genomic_DNA"/>
</dbReference>
<proteinExistence type="predicted"/>
<keyword evidence="8" id="KW-0408">Iron</keyword>
<dbReference type="PROSITE" id="PS51379">
    <property type="entry name" value="4FE4S_FER_2"/>
    <property type="match status" value="2"/>
</dbReference>
<evidence type="ECO:0000256" key="9">
    <source>
        <dbReference type="ARBA" id="ARBA00023014"/>
    </source>
</evidence>
<keyword evidence="5" id="KW-0479">Metal-binding</keyword>
<evidence type="ECO:0000256" key="11">
    <source>
        <dbReference type="ARBA" id="ARBA00030616"/>
    </source>
</evidence>
<dbReference type="NCBIfam" id="TIGR02936">
    <property type="entry name" value="fdxN_nitrog"/>
    <property type="match status" value="1"/>
</dbReference>
<dbReference type="PANTHER" id="PTHR43687:SF1">
    <property type="entry name" value="FERREDOXIN III"/>
    <property type="match status" value="1"/>
</dbReference>
<evidence type="ECO:0000313" key="13">
    <source>
        <dbReference type="EMBL" id="MFB2834168.1"/>
    </source>
</evidence>
<protein>
    <recommendedName>
        <fullName evidence="11">Ferredoxin III</fullName>
    </recommendedName>
</protein>
<dbReference type="InterPro" id="IPR017896">
    <property type="entry name" value="4Fe4S_Fe-S-bd"/>
</dbReference>
<keyword evidence="4" id="KW-0004">4Fe-4S</keyword>
<dbReference type="Pfam" id="PF12838">
    <property type="entry name" value="Fer4_7"/>
    <property type="match status" value="1"/>
</dbReference>
<evidence type="ECO:0000256" key="2">
    <source>
        <dbReference type="ARBA" id="ARBA00003532"/>
    </source>
</evidence>
<evidence type="ECO:0000256" key="1">
    <source>
        <dbReference type="ARBA" id="ARBA00001966"/>
    </source>
</evidence>
<dbReference type="PANTHER" id="PTHR43687">
    <property type="entry name" value="ADENYLYLSULFATE REDUCTASE, BETA SUBUNIT"/>
    <property type="match status" value="1"/>
</dbReference>
<keyword evidence="3" id="KW-0813">Transport</keyword>
<evidence type="ECO:0000256" key="8">
    <source>
        <dbReference type="ARBA" id="ARBA00023004"/>
    </source>
</evidence>
<dbReference type="Proteomes" id="UP001576780">
    <property type="component" value="Unassembled WGS sequence"/>
</dbReference>
<keyword evidence="9" id="KW-0411">Iron-sulfur</keyword>
<reference evidence="13 14" key="1">
    <citation type="submission" date="2024-09" db="EMBL/GenBank/DDBJ databases">
        <title>Floridaenema gen nov. (Aerosakkonemataceae, Aerosakkonematales ord. nov., Cyanobacteria) from benthic tropical and subtropical fresh waters, with the description of four new species.</title>
        <authorList>
            <person name="Moretto J.A."/>
            <person name="Berthold D.E."/>
            <person name="Lefler F.W."/>
            <person name="Huang I.-S."/>
            <person name="Laughinghouse H. IV."/>
        </authorList>
    </citation>
    <scope>NUCLEOTIDE SEQUENCE [LARGE SCALE GENOMIC DNA]</scope>
    <source>
        <strain evidence="13 14">BLCC-F167</strain>
    </source>
</reference>
<feature type="domain" description="4Fe-4S ferredoxin-type" evidence="12">
    <location>
        <begin position="18"/>
        <end position="47"/>
    </location>
</feature>
<evidence type="ECO:0000256" key="7">
    <source>
        <dbReference type="ARBA" id="ARBA00022982"/>
    </source>
</evidence>
<comment type="function">
    <text evidence="2">Ferredoxins are iron-sulfur proteins that transfer electrons in a wide variety of metabolic reactions.</text>
</comment>
<evidence type="ECO:0000256" key="4">
    <source>
        <dbReference type="ARBA" id="ARBA00022485"/>
    </source>
</evidence>